<name>A0ABX0ICK1_9FLAO</name>
<sequence>MKIEVLESNENFQTWLNRDYITEELKTVLNNASILIVPFENLRDFENPLFPIETSNLLKYFQQNLNQELLIDICITDELYTEFGFYNNYKRLGKFVVLTIAIPTFVTILSAYVYDKYIKEEESKPEINIIDNSTKIIVNNTHISEVAQKKYLQPVQVKFSVTIVDTSGNSKEIKFEGPAKEINTALEALKKYEESQKELKENEEPTNLE</sequence>
<keyword evidence="1" id="KW-1133">Transmembrane helix</keyword>
<keyword evidence="1" id="KW-0812">Transmembrane</keyword>
<evidence type="ECO:0000256" key="1">
    <source>
        <dbReference type="SAM" id="Phobius"/>
    </source>
</evidence>
<protein>
    <submittedName>
        <fullName evidence="2">Uncharacterized protein</fullName>
    </submittedName>
</protein>
<comment type="caution">
    <text evidence="2">The sequence shown here is derived from an EMBL/GenBank/DDBJ whole genome shotgun (WGS) entry which is preliminary data.</text>
</comment>
<proteinExistence type="predicted"/>
<keyword evidence="3" id="KW-1185">Reference proteome</keyword>
<evidence type="ECO:0000313" key="2">
    <source>
        <dbReference type="EMBL" id="NHM04322.1"/>
    </source>
</evidence>
<accession>A0ABX0ICK1</accession>
<organism evidence="2 3">
    <name type="scientific">Flavobacterium celericrescens</name>
    <dbReference type="NCBI Taxonomy" id="2709780"/>
    <lineage>
        <taxon>Bacteria</taxon>
        <taxon>Pseudomonadati</taxon>
        <taxon>Bacteroidota</taxon>
        <taxon>Flavobacteriia</taxon>
        <taxon>Flavobacteriales</taxon>
        <taxon>Flavobacteriaceae</taxon>
        <taxon>Flavobacterium</taxon>
    </lineage>
</organism>
<evidence type="ECO:0000313" key="3">
    <source>
        <dbReference type="Proteomes" id="UP000761423"/>
    </source>
</evidence>
<dbReference type="RefSeq" id="WP_166236360.1">
    <property type="nucleotide sequence ID" value="NZ_JAAJBV010000003.1"/>
</dbReference>
<dbReference type="Proteomes" id="UP000761423">
    <property type="component" value="Unassembled WGS sequence"/>
</dbReference>
<feature type="transmembrane region" description="Helical" evidence="1">
    <location>
        <begin position="95"/>
        <end position="114"/>
    </location>
</feature>
<dbReference type="EMBL" id="JAAJBV010000003">
    <property type="protein sequence ID" value="NHM04322.1"/>
    <property type="molecule type" value="Genomic_DNA"/>
</dbReference>
<keyword evidence="1" id="KW-0472">Membrane</keyword>
<reference evidence="2 3" key="1">
    <citation type="submission" date="2020-02" db="EMBL/GenBank/DDBJ databases">
        <authorList>
            <person name="Chen W.-M."/>
        </authorList>
    </citation>
    <scope>NUCLEOTIDE SEQUENCE [LARGE SCALE GENOMIC DNA]</scope>
    <source>
        <strain evidence="2 3">TWA-26</strain>
    </source>
</reference>
<gene>
    <name evidence="2" type="ORF">G4L40_06330</name>
</gene>